<reference evidence="1" key="1">
    <citation type="submission" date="2023-04" db="EMBL/GenBank/DDBJ databases">
        <title>Candida boidinii NBRC 1967.</title>
        <authorList>
            <person name="Ichikawa N."/>
            <person name="Sato H."/>
            <person name="Tonouchi N."/>
        </authorList>
    </citation>
    <scope>NUCLEOTIDE SEQUENCE</scope>
    <source>
        <strain evidence="1">NBRC 1967</strain>
    </source>
</reference>
<organism evidence="1 2">
    <name type="scientific">Candida boidinii</name>
    <name type="common">Yeast</name>
    <dbReference type="NCBI Taxonomy" id="5477"/>
    <lineage>
        <taxon>Eukaryota</taxon>
        <taxon>Fungi</taxon>
        <taxon>Dikarya</taxon>
        <taxon>Ascomycota</taxon>
        <taxon>Saccharomycotina</taxon>
        <taxon>Pichiomycetes</taxon>
        <taxon>Pichiales</taxon>
        <taxon>Pichiaceae</taxon>
        <taxon>Ogataea</taxon>
        <taxon>Ogataea/Candida clade</taxon>
    </lineage>
</organism>
<evidence type="ECO:0000313" key="2">
    <source>
        <dbReference type="Proteomes" id="UP001165101"/>
    </source>
</evidence>
<gene>
    <name evidence="1" type="ORF">Cboi01_000675200</name>
</gene>
<name>A0ACB5UAP8_CANBO</name>
<sequence>MRERGANMTDVVILVVAADDSVMPQTIEAIKHSKAAGVPVIVAINKCDKEDANPEKVIADLSQQGVDVEDYGGDVPTVKVSGKTGLGMQDLEETILRRVLEVLLHF</sequence>
<dbReference type="EMBL" id="BSXV01009494">
    <property type="protein sequence ID" value="GMF07203.1"/>
    <property type="molecule type" value="Genomic_DNA"/>
</dbReference>
<comment type="caution">
    <text evidence="1">The sequence shown here is derived from an EMBL/GenBank/DDBJ whole genome shotgun (WGS) entry which is preliminary data.</text>
</comment>
<evidence type="ECO:0000313" key="1">
    <source>
        <dbReference type="EMBL" id="GMF07203.1"/>
    </source>
</evidence>
<proteinExistence type="predicted"/>
<accession>A0ACB5UAP8</accession>
<dbReference type="Proteomes" id="UP001165101">
    <property type="component" value="Unassembled WGS sequence"/>
</dbReference>
<protein>
    <submittedName>
        <fullName evidence="1">Unnamed protein product</fullName>
    </submittedName>
</protein>
<keyword evidence="2" id="KW-1185">Reference proteome</keyword>